<accession>A0AAE0XRN8</accession>
<protein>
    <submittedName>
        <fullName evidence="1">Uncharacterized protein</fullName>
    </submittedName>
</protein>
<keyword evidence="2" id="KW-1185">Reference proteome</keyword>
<comment type="caution">
    <text evidence="1">The sequence shown here is derived from an EMBL/GenBank/DDBJ whole genome shotgun (WGS) entry which is preliminary data.</text>
</comment>
<proteinExistence type="predicted"/>
<dbReference type="EMBL" id="JAWDGP010007796">
    <property type="protein sequence ID" value="KAK3704447.1"/>
    <property type="molecule type" value="Genomic_DNA"/>
</dbReference>
<dbReference type="Proteomes" id="UP001283361">
    <property type="component" value="Unassembled WGS sequence"/>
</dbReference>
<gene>
    <name evidence="1" type="ORF">RRG08_008820</name>
</gene>
<reference evidence="1" key="1">
    <citation type="journal article" date="2023" name="G3 (Bethesda)">
        <title>A reference genome for the long-term kleptoplast-retaining sea slug Elysia crispata morphotype clarki.</title>
        <authorList>
            <person name="Eastman K.E."/>
            <person name="Pendleton A.L."/>
            <person name="Shaikh M.A."/>
            <person name="Suttiyut T."/>
            <person name="Ogas R."/>
            <person name="Tomko P."/>
            <person name="Gavelis G."/>
            <person name="Widhalm J.R."/>
            <person name="Wisecaver J.H."/>
        </authorList>
    </citation>
    <scope>NUCLEOTIDE SEQUENCE</scope>
    <source>
        <strain evidence="1">ECLA1</strain>
    </source>
</reference>
<sequence length="174" mass="19552">MAYLPQDLYVYVRRGGVGRMAYLPQDLYVYVRRGGVGRMAYLPQDLYVYVRRGGVGRMAYLPQDLYVYVRRGGVGRMAYLPQHLYVYVNRGGGGRMAYLPQDYREISTNSSTSHFAAAQLSARTGEREPLLKPAIERSRRLSVECPSTALVQALTAQALDLPASVRVVPHDDCQ</sequence>
<name>A0AAE0XRN8_9GAST</name>
<dbReference type="AlphaFoldDB" id="A0AAE0XRN8"/>
<evidence type="ECO:0000313" key="1">
    <source>
        <dbReference type="EMBL" id="KAK3704447.1"/>
    </source>
</evidence>
<organism evidence="1 2">
    <name type="scientific">Elysia crispata</name>
    <name type="common">lettuce slug</name>
    <dbReference type="NCBI Taxonomy" id="231223"/>
    <lineage>
        <taxon>Eukaryota</taxon>
        <taxon>Metazoa</taxon>
        <taxon>Spiralia</taxon>
        <taxon>Lophotrochozoa</taxon>
        <taxon>Mollusca</taxon>
        <taxon>Gastropoda</taxon>
        <taxon>Heterobranchia</taxon>
        <taxon>Euthyneura</taxon>
        <taxon>Panpulmonata</taxon>
        <taxon>Sacoglossa</taxon>
        <taxon>Placobranchoidea</taxon>
        <taxon>Plakobranchidae</taxon>
        <taxon>Elysia</taxon>
    </lineage>
</organism>
<evidence type="ECO:0000313" key="2">
    <source>
        <dbReference type="Proteomes" id="UP001283361"/>
    </source>
</evidence>